<dbReference type="Proteomes" id="UP000289437">
    <property type="component" value="Unassembled WGS sequence"/>
</dbReference>
<feature type="transmembrane region" description="Helical" evidence="12">
    <location>
        <begin position="175"/>
        <end position="196"/>
    </location>
</feature>
<dbReference type="GO" id="GO:0016020">
    <property type="term" value="C:membrane"/>
    <property type="evidence" value="ECO:0007669"/>
    <property type="project" value="UniProtKB-SubCell"/>
</dbReference>
<evidence type="ECO:0000313" key="15">
    <source>
        <dbReference type="Proteomes" id="UP000289437"/>
    </source>
</evidence>
<evidence type="ECO:0000256" key="10">
    <source>
        <dbReference type="ARBA" id="ARBA00023136"/>
    </source>
</evidence>
<dbReference type="PRINTS" id="PR00075">
    <property type="entry name" value="FACDDSATRASE"/>
</dbReference>
<evidence type="ECO:0000256" key="3">
    <source>
        <dbReference type="ARBA" id="ARBA00022516"/>
    </source>
</evidence>
<keyword evidence="15" id="KW-1185">Reference proteome</keyword>
<dbReference type="Pfam" id="PF00487">
    <property type="entry name" value="FA_desaturase"/>
    <property type="match status" value="1"/>
</dbReference>
<evidence type="ECO:0000256" key="5">
    <source>
        <dbReference type="ARBA" id="ARBA00022832"/>
    </source>
</evidence>
<feature type="transmembrane region" description="Helical" evidence="12">
    <location>
        <begin position="37"/>
        <end position="59"/>
    </location>
</feature>
<dbReference type="GO" id="GO:0016717">
    <property type="term" value="F:oxidoreductase activity, acting on paired donors, with oxidation of a pair of donors resulting in the reduction of molecular oxygen to two molecules of water"/>
    <property type="evidence" value="ECO:0007669"/>
    <property type="project" value="InterPro"/>
</dbReference>
<protein>
    <submittedName>
        <fullName evidence="14">Fatty acid desaturase</fullName>
    </submittedName>
</protein>
<keyword evidence="11" id="KW-0275">Fatty acid biosynthesis</keyword>
<keyword evidence="9" id="KW-0443">Lipid metabolism</keyword>
<dbReference type="AlphaFoldDB" id="A0A4Q0SYC3"/>
<gene>
    <name evidence="14" type="ORF">GRAN_3732</name>
</gene>
<sequence>MTSSPKRNDRGGFQAAVLAGNEVPAELSLTRGGQKLALNWLVLGFMILFHVAAVAAFFFFSWSALAVAVALHFVAINVGIGMGYHRLLTHRGYKVPRWVEHVLAVCATLSLEGGPLVWVATHRMHHQHTDKPGDPHSPYEGAWWSHAGWVIYGTGASGEPQLISKYAPDLQRDPFYPWLTRFHWVPLTVVALVLLAVGGWSWVLWGIFFRVTFGLHATWLVNSATHMWGSRRFDTRDESRNNWWVALLTGGEGWHNNHHAHPVSARHGMAWYEFDPNYYGIWLLGKMGIATHINALTLGQATTRAVPAVVAPGSLHD</sequence>
<dbReference type="InterPro" id="IPR005804">
    <property type="entry name" value="FA_desaturase_dom"/>
</dbReference>
<feature type="domain" description="Fatty acid desaturase" evidence="13">
    <location>
        <begin position="61"/>
        <end position="276"/>
    </location>
</feature>
<keyword evidence="10 12" id="KW-0472">Membrane</keyword>
<comment type="caution">
    <text evidence="14">The sequence shown here is derived from an EMBL/GenBank/DDBJ whole genome shotgun (WGS) entry which is preliminary data.</text>
</comment>
<evidence type="ECO:0000313" key="14">
    <source>
        <dbReference type="EMBL" id="RXH54628.1"/>
    </source>
</evidence>
<dbReference type="OrthoDB" id="9768289at2"/>
<proteinExistence type="inferred from homology"/>
<evidence type="ECO:0000256" key="2">
    <source>
        <dbReference type="ARBA" id="ARBA00008749"/>
    </source>
</evidence>
<comment type="similarity">
    <text evidence="2">Belongs to the fatty acid desaturase type 2 family.</text>
</comment>
<comment type="subcellular location">
    <subcellularLocation>
        <location evidence="1">Membrane</location>
        <topology evidence="1">Multi-pass membrane protein</topology>
    </subcellularLocation>
</comment>
<keyword evidence="7" id="KW-0560">Oxidoreductase</keyword>
<evidence type="ECO:0000256" key="7">
    <source>
        <dbReference type="ARBA" id="ARBA00023002"/>
    </source>
</evidence>
<feature type="transmembrane region" description="Helical" evidence="12">
    <location>
        <begin position="65"/>
        <end position="84"/>
    </location>
</feature>
<dbReference type="GO" id="GO:0006633">
    <property type="term" value="P:fatty acid biosynthetic process"/>
    <property type="evidence" value="ECO:0007669"/>
    <property type="project" value="UniProtKB-KW"/>
</dbReference>
<organism evidence="14 15">
    <name type="scientific">Granulicella sibirica</name>
    <dbReference type="NCBI Taxonomy" id="2479048"/>
    <lineage>
        <taxon>Bacteria</taxon>
        <taxon>Pseudomonadati</taxon>
        <taxon>Acidobacteriota</taxon>
        <taxon>Terriglobia</taxon>
        <taxon>Terriglobales</taxon>
        <taxon>Acidobacteriaceae</taxon>
        <taxon>Granulicella</taxon>
    </lineage>
</organism>
<dbReference type="PANTHER" id="PTHR11351">
    <property type="entry name" value="ACYL-COA DESATURASE"/>
    <property type="match status" value="1"/>
</dbReference>
<accession>A0A4Q0SYC3</accession>
<evidence type="ECO:0000256" key="6">
    <source>
        <dbReference type="ARBA" id="ARBA00022989"/>
    </source>
</evidence>
<keyword evidence="6 12" id="KW-1133">Transmembrane helix</keyword>
<keyword evidence="8" id="KW-0408">Iron</keyword>
<evidence type="ECO:0000259" key="13">
    <source>
        <dbReference type="Pfam" id="PF00487"/>
    </source>
</evidence>
<reference evidence="15" key="2">
    <citation type="submission" date="2019-02" db="EMBL/GenBank/DDBJ databases">
        <title>Granulicella sibirica sp. nov., a psychrotolerant acidobacterium isolated from an organic soil layer in forested tundra, West Siberia.</title>
        <authorList>
            <person name="Oshkin I.Y."/>
            <person name="Kulichevskaya I.S."/>
            <person name="Rijpstra W.I.C."/>
            <person name="Sinninghe Damste J.S."/>
            <person name="Rakitin A.L."/>
            <person name="Ravin N.V."/>
            <person name="Dedysh S.N."/>
        </authorList>
    </citation>
    <scope>NUCLEOTIDE SEQUENCE [LARGE SCALE GENOMIC DNA]</scope>
    <source>
        <strain evidence="15">AF10</strain>
    </source>
</reference>
<dbReference type="EMBL" id="RDSM01000003">
    <property type="protein sequence ID" value="RXH54628.1"/>
    <property type="molecule type" value="Genomic_DNA"/>
</dbReference>
<dbReference type="PANTHER" id="PTHR11351:SF31">
    <property type="entry name" value="DESATURASE 1, ISOFORM A-RELATED"/>
    <property type="match status" value="1"/>
</dbReference>
<dbReference type="RefSeq" id="WP_128914387.1">
    <property type="nucleotide sequence ID" value="NZ_RDSM01000003.1"/>
</dbReference>
<name>A0A4Q0SYC3_9BACT</name>
<evidence type="ECO:0000256" key="12">
    <source>
        <dbReference type="SAM" id="Phobius"/>
    </source>
</evidence>
<evidence type="ECO:0000256" key="9">
    <source>
        <dbReference type="ARBA" id="ARBA00023098"/>
    </source>
</evidence>
<keyword evidence="3" id="KW-0444">Lipid biosynthesis</keyword>
<evidence type="ECO:0000256" key="11">
    <source>
        <dbReference type="ARBA" id="ARBA00023160"/>
    </source>
</evidence>
<keyword evidence="4 12" id="KW-0812">Transmembrane</keyword>
<reference evidence="14 15" key="1">
    <citation type="submission" date="2018-11" db="EMBL/GenBank/DDBJ databases">
        <authorList>
            <person name="Mardanov A.V."/>
            <person name="Ravin N.V."/>
            <person name="Dedysh S.N."/>
        </authorList>
    </citation>
    <scope>NUCLEOTIDE SEQUENCE [LARGE SCALE GENOMIC DNA]</scope>
    <source>
        <strain evidence="14 15">AF10</strain>
    </source>
</reference>
<dbReference type="CDD" id="cd03505">
    <property type="entry name" value="Delta9-FADS-like"/>
    <property type="match status" value="1"/>
</dbReference>
<evidence type="ECO:0000256" key="8">
    <source>
        <dbReference type="ARBA" id="ARBA00023004"/>
    </source>
</evidence>
<evidence type="ECO:0000256" key="4">
    <source>
        <dbReference type="ARBA" id="ARBA00022692"/>
    </source>
</evidence>
<keyword evidence="5" id="KW-0276">Fatty acid metabolism</keyword>
<dbReference type="InterPro" id="IPR015876">
    <property type="entry name" value="Acyl-CoA_DS"/>
</dbReference>
<evidence type="ECO:0000256" key="1">
    <source>
        <dbReference type="ARBA" id="ARBA00004141"/>
    </source>
</evidence>